<sequence>MTGGRARSRRPPTELRSGTAWQVSGRFYARRMELRVFTEPQQGASYDQLLAVARRAEDTGYAAFFRSDHYLKMGDVSGEPGPTDAWTTLAGLARDTSRIRLGTMMTAATFRLPGPLAITVAQVDAMSGGRVEFGVGTGWFETEHQAYGIPFPPLAERFDRLEEQLAVITGLWQTPTGQTFDFSGKHYTLIDSPALPKPTQSPRPPVLIGGMGAKRTPRLAARYADEFNLPFVSVDDTAAQFGRVRAACAAIGRDPAELRWSNALVLCCGRTDAEVRRRADAIGRDADELRENGLAGSPAEIVDKIGRYAGVGAQRIYLQVLDLADLDHLDLVAAEVMPQL</sequence>
<keyword evidence="2" id="KW-0288">FMN</keyword>
<dbReference type="STRING" id="145854.GA0074692_0096"/>
<evidence type="ECO:0000256" key="4">
    <source>
        <dbReference type="ARBA" id="ARBA00023033"/>
    </source>
</evidence>
<keyword evidence="3" id="KW-0560">Oxidoreductase</keyword>
<feature type="domain" description="Luciferase-like" evidence="5">
    <location>
        <begin position="37"/>
        <end position="283"/>
    </location>
</feature>
<evidence type="ECO:0000259" key="5">
    <source>
        <dbReference type="Pfam" id="PF00296"/>
    </source>
</evidence>
<reference evidence="7" key="1">
    <citation type="submission" date="2016-06" db="EMBL/GenBank/DDBJ databases">
        <authorList>
            <person name="Varghese N."/>
            <person name="Submissions Spin"/>
        </authorList>
    </citation>
    <scope>NUCLEOTIDE SEQUENCE [LARGE SCALE GENOMIC DNA]</scope>
    <source>
        <strain evidence="7">DSM 43817</strain>
    </source>
</reference>
<dbReference type="Pfam" id="PF00296">
    <property type="entry name" value="Bac_luciferase"/>
    <property type="match status" value="1"/>
</dbReference>
<dbReference type="NCBIfam" id="TIGR03560">
    <property type="entry name" value="F420_Rv1855c"/>
    <property type="match status" value="1"/>
</dbReference>
<dbReference type="Proteomes" id="UP000198959">
    <property type="component" value="Unassembled WGS sequence"/>
</dbReference>
<dbReference type="Gene3D" id="3.20.20.30">
    <property type="entry name" value="Luciferase-like domain"/>
    <property type="match status" value="1"/>
</dbReference>
<dbReference type="InterPro" id="IPR050172">
    <property type="entry name" value="SsuD_RutA_monooxygenase"/>
</dbReference>
<dbReference type="InterPro" id="IPR019952">
    <property type="entry name" value="F420_OxRdatse_Rv1855c_pred"/>
</dbReference>
<evidence type="ECO:0000313" key="7">
    <source>
        <dbReference type="Proteomes" id="UP000198959"/>
    </source>
</evidence>
<protein>
    <submittedName>
        <fullName evidence="6">Probable F420-dependent oxidoreductase, Rv1855c family</fullName>
    </submittedName>
</protein>
<gene>
    <name evidence="6" type="ORF">GA0074692_0096</name>
</gene>
<dbReference type="InterPro" id="IPR036661">
    <property type="entry name" value="Luciferase-like_sf"/>
</dbReference>
<evidence type="ECO:0000256" key="3">
    <source>
        <dbReference type="ARBA" id="ARBA00023002"/>
    </source>
</evidence>
<dbReference type="PANTHER" id="PTHR42847:SF4">
    <property type="entry name" value="ALKANESULFONATE MONOOXYGENASE-RELATED"/>
    <property type="match status" value="1"/>
</dbReference>
<keyword evidence="7" id="KW-1185">Reference proteome</keyword>
<keyword evidence="4" id="KW-0503">Monooxygenase</keyword>
<evidence type="ECO:0000313" key="6">
    <source>
        <dbReference type="EMBL" id="SCL17129.1"/>
    </source>
</evidence>
<dbReference type="AlphaFoldDB" id="A0A1C6RIX0"/>
<name>A0A1C6RIX0_9ACTN</name>
<dbReference type="GO" id="GO:0046306">
    <property type="term" value="P:alkanesulfonate catabolic process"/>
    <property type="evidence" value="ECO:0007669"/>
    <property type="project" value="TreeGrafter"/>
</dbReference>
<dbReference type="GO" id="GO:0008726">
    <property type="term" value="F:alkanesulfonate monooxygenase activity"/>
    <property type="evidence" value="ECO:0007669"/>
    <property type="project" value="TreeGrafter"/>
</dbReference>
<organism evidence="6 7">
    <name type="scientific">Micromonospora pallida</name>
    <dbReference type="NCBI Taxonomy" id="145854"/>
    <lineage>
        <taxon>Bacteria</taxon>
        <taxon>Bacillati</taxon>
        <taxon>Actinomycetota</taxon>
        <taxon>Actinomycetes</taxon>
        <taxon>Micromonosporales</taxon>
        <taxon>Micromonosporaceae</taxon>
        <taxon>Micromonospora</taxon>
    </lineage>
</organism>
<dbReference type="EMBL" id="FMHW01000002">
    <property type="protein sequence ID" value="SCL17129.1"/>
    <property type="molecule type" value="Genomic_DNA"/>
</dbReference>
<accession>A0A1C6RIX0</accession>
<dbReference type="SUPFAM" id="SSF51679">
    <property type="entry name" value="Bacterial luciferase-like"/>
    <property type="match status" value="1"/>
</dbReference>
<proteinExistence type="predicted"/>
<evidence type="ECO:0000256" key="1">
    <source>
        <dbReference type="ARBA" id="ARBA00022630"/>
    </source>
</evidence>
<dbReference type="InterPro" id="IPR011251">
    <property type="entry name" value="Luciferase-like_dom"/>
</dbReference>
<evidence type="ECO:0000256" key="2">
    <source>
        <dbReference type="ARBA" id="ARBA00022643"/>
    </source>
</evidence>
<keyword evidence="1" id="KW-0285">Flavoprotein</keyword>
<dbReference type="PANTHER" id="PTHR42847">
    <property type="entry name" value="ALKANESULFONATE MONOOXYGENASE"/>
    <property type="match status" value="1"/>
</dbReference>